<organism evidence="3 4">
    <name type="scientific">Agrobacterium vitis</name>
    <name type="common">Rhizobium vitis</name>
    <dbReference type="NCBI Taxonomy" id="373"/>
    <lineage>
        <taxon>Bacteria</taxon>
        <taxon>Pseudomonadati</taxon>
        <taxon>Pseudomonadota</taxon>
        <taxon>Alphaproteobacteria</taxon>
        <taxon>Hyphomicrobiales</taxon>
        <taxon>Rhizobiaceae</taxon>
        <taxon>Rhizobium/Agrobacterium group</taxon>
        <taxon>Agrobacterium</taxon>
    </lineage>
</organism>
<dbReference type="RefSeq" id="WP_060718686.1">
    <property type="nucleotide sequence ID" value="NZ_CP055265.1"/>
</dbReference>
<name>A0A368NPZ5_AGRVI</name>
<dbReference type="AlphaFoldDB" id="A0A368NPZ5"/>
<protein>
    <recommendedName>
        <fullName evidence="2">Co-chaperone DjlA N-terminal domain-containing protein</fullName>
    </recommendedName>
</protein>
<evidence type="ECO:0000259" key="2">
    <source>
        <dbReference type="Pfam" id="PF05099"/>
    </source>
</evidence>
<evidence type="ECO:0000313" key="3">
    <source>
        <dbReference type="EMBL" id="KAA3529625.1"/>
    </source>
</evidence>
<evidence type="ECO:0000313" key="4">
    <source>
        <dbReference type="Proteomes" id="UP000436911"/>
    </source>
</evidence>
<dbReference type="CDD" id="cd07313">
    <property type="entry name" value="terB_like_2"/>
    <property type="match status" value="1"/>
</dbReference>
<dbReference type="GeneID" id="60683715"/>
<accession>A0A368NPZ5</accession>
<dbReference type="SUPFAM" id="SSF158682">
    <property type="entry name" value="TerB-like"/>
    <property type="match status" value="1"/>
</dbReference>
<dbReference type="InterPro" id="IPR029024">
    <property type="entry name" value="TerB-like"/>
</dbReference>
<comment type="caution">
    <text evidence="3">The sequence shown here is derived from an EMBL/GenBank/DDBJ whole genome shotgun (WGS) entry which is preliminary data.</text>
</comment>
<dbReference type="Gene3D" id="1.10.3680.10">
    <property type="entry name" value="TerB-like"/>
    <property type="match status" value="1"/>
</dbReference>
<gene>
    <name evidence="3" type="ORF">DXT89_07835</name>
</gene>
<reference evidence="3 4" key="1">
    <citation type="submission" date="2018-08" db="EMBL/GenBank/DDBJ databases">
        <title>Genome sequencing of Agrobacterium vitis strain ICMP 10754.</title>
        <authorList>
            <person name="Visnovsky S.B."/>
            <person name="Pitman A.R."/>
        </authorList>
    </citation>
    <scope>NUCLEOTIDE SEQUENCE [LARGE SCALE GENOMIC DNA]</scope>
    <source>
        <strain evidence="3 4">ICMP 10754</strain>
    </source>
</reference>
<sequence>MLERLNTFFQSFIAGEQDNEFDGNDTRVLIVALCFQVMEADGTISAAERKSLKKSIKDHYDLDRSKIEALLEAGQQAESEAVDYYRFTSELKRRLDENQRLELVSVLWDIVYADGMRNEMEDHILWRVADLLGVSDRDRILARQKAAERAGQQADGQAGDEAVAGDADAS</sequence>
<feature type="compositionally biased region" description="Low complexity" evidence="1">
    <location>
        <begin position="149"/>
        <end position="170"/>
    </location>
</feature>
<feature type="region of interest" description="Disordered" evidence="1">
    <location>
        <begin position="147"/>
        <end position="170"/>
    </location>
</feature>
<dbReference type="InterPro" id="IPR007791">
    <property type="entry name" value="DjlA_N"/>
</dbReference>
<proteinExistence type="predicted"/>
<dbReference type="Proteomes" id="UP000436911">
    <property type="component" value="Unassembled WGS sequence"/>
</dbReference>
<evidence type="ECO:0000256" key="1">
    <source>
        <dbReference type="SAM" id="MobiDB-lite"/>
    </source>
</evidence>
<feature type="domain" description="Co-chaperone DjlA N-terminal" evidence="2">
    <location>
        <begin position="30"/>
        <end position="144"/>
    </location>
</feature>
<dbReference type="EMBL" id="QUSG01000003">
    <property type="protein sequence ID" value="KAA3529625.1"/>
    <property type="molecule type" value="Genomic_DNA"/>
</dbReference>
<dbReference type="Pfam" id="PF05099">
    <property type="entry name" value="TerB"/>
    <property type="match status" value="1"/>
</dbReference>
<dbReference type="OrthoDB" id="5402150at2"/>